<evidence type="ECO:0000256" key="1">
    <source>
        <dbReference type="SAM" id="MobiDB-lite"/>
    </source>
</evidence>
<comment type="caution">
    <text evidence="3">The sequence shown here is derived from an EMBL/GenBank/DDBJ whole genome shotgun (WGS) entry which is preliminary data.</text>
</comment>
<dbReference type="AlphaFoldDB" id="A0ABC8TTI1"/>
<dbReference type="InterPro" id="IPR025486">
    <property type="entry name" value="DUF4378"/>
</dbReference>
<feature type="compositionally biased region" description="Polar residues" evidence="1">
    <location>
        <begin position="50"/>
        <end position="59"/>
    </location>
</feature>
<gene>
    <name evidence="3" type="ORF">ILEXP_LOCUS42450</name>
</gene>
<proteinExistence type="predicted"/>
<feature type="region of interest" description="Disordered" evidence="1">
    <location>
        <begin position="263"/>
        <end position="319"/>
    </location>
</feature>
<feature type="compositionally biased region" description="Polar residues" evidence="1">
    <location>
        <begin position="527"/>
        <end position="543"/>
    </location>
</feature>
<keyword evidence="4" id="KW-1185">Reference proteome</keyword>
<dbReference type="EMBL" id="CAUOFW020006057">
    <property type="protein sequence ID" value="CAK9172773.1"/>
    <property type="molecule type" value="Genomic_DNA"/>
</dbReference>
<dbReference type="PANTHER" id="PTHR34282:SF2">
    <property type="entry name" value="DUF3741 DOMAIN-CONTAINING PROTEIN"/>
    <property type="match status" value="1"/>
</dbReference>
<accession>A0ABC8TTI1</accession>
<dbReference type="Pfam" id="PF14309">
    <property type="entry name" value="DUF4378"/>
    <property type="match status" value="1"/>
</dbReference>
<evidence type="ECO:0000313" key="3">
    <source>
        <dbReference type="EMBL" id="CAK9172773.1"/>
    </source>
</evidence>
<feature type="compositionally biased region" description="Polar residues" evidence="1">
    <location>
        <begin position="597"/>
        <end position="631"/>
    </location>
</feature>
<protein>
    <recommendedName>
        <fullName evidence="2">DUF4378 domain-containing protein</fullName>
    </recommendedName>
</protein>
<dbReference type="Proteomes" id="UP001642360">
    <property type="component" value="Unassembled WGS sequence"/>
</dbReference>
<sequence>MSQDSHRSVRYRSFLTCDDPKGVVECRTIRKSKTDIPKMEIKVESRGMQKDSSTPSSLNLEKRKDKVSNKGSTEELHNPSSFQLMEVCRGAQKLNQVIDSWSKRTSYEEKPKDIAKDLLKGALDLQESLIMLGKLQEASQYMAKLKKKQKEKGSGGTVDEVGIERTNSNRRADAVGIERTNSNRRADAVGIERTNSDRRDEVRIERNNSDRRAEVGIERTNSTRFRDRNYIMEYQEPRLSVDGSSRDCYEELRKAIRDGLAKQNLLPKDSSEEKEFDRRKLETSPDNLYISSSQSSMDHSHEFTSSDCSSSKVQQEKPKGSNLIAKLMGLEEIPSKPLQSTSQKQLERDNILSQRRQIFDIDKPKARKPHFVVEKVDPKRRTLEEIIETMQFKGLLKSNSANGLKHQTHCSNISDLREWFVDDAPPIVLIKPLNVPCLEAEEPHTDKFAHDERALDTEEKLTKGKAKQKFSPQTIDHWDKALNSHEMLMKPQAGKTPIKRLSQEKGGTNHKDVIAKQHDRKVKTKKALSSTELKASTPVSSNLQKKEPNEKKIDKIQKAAPGGRKPLELENMNSKGVSKHLDQGKVTSMKVRRPENRSNISKNGTPQQKNATPNSTAKRRTATVSHNSCNQKKNVKNEKKVSEPFETNVENIGCHTDEMRIDLNCENESDMVATNKTPAVQLLTDEGADASETLNKENCGNIQNSPCEAALLTPQHESNTFTGEADCCITQHETEKKSDQSRSNERDLLLSSASFISDAEELFDITVCKPLIFPASLQDSDIANTRNLLDCANELLEHKSLQCPQIIHPLLRKPIKNSRIYISLDLLVEEVCDEIESLRGYSMLAEKRLPVDTVNVVVERDLLCKAVVSGAWGMGWRNGFTSDEVGQVEVEIGKLIISELIEELLTDFVL</sequence>
<organism evidence="3 4">
    <name type="scientific">Ilex paraguariensis</name>
    <name type="common">yerba mate</name>
    <dbReference type="NCBI Taxonomy" id="185542"/>
    <lineage>
        <taxon>Eukaryota</taxon>
        <taxon>Viridiplantae</taxon>
        <taxon>Streptophyta</taxon>
        <taxon>Embryophyta</taxon>
        <taxon>Tracheophyta</taxon>
        <taxon>Spermatophyta</taxon>
        <taxon>Magnoliopsida</taxon>
        <taxon>eudicotyledons</taxon>
        <taxon>Gunneridae</taxon>
        <taxon>Pentapetalae</taxon>
        <taxon>asterids</taxon>
        <taxon>campanulids</taxon>
        <taxon>Aquifoliales</taxon>
        <taxon>Aquifoliaceae</taxon>
        <taxon>Ilex</taxon>
    </lineage>
</organism>
<feature type="region of interest" description="Disordered" evidence="1">
    <location>
        <begin position="35"/>
        <end position="78"/>
    </location>
</feature>
<dbReference type="PANTHER" id="PTHR34282">
    <property type="entry name" value="OS01G0228800 PROTEIN-RELATED"/>
    <property type="match status" value="1"/>
</dbReference>
<feature type="compositionally biased region" description="Basic and acidic residues" evidence="1">
    <location>
        <begin position="544"/>
        <end position="557"/>
    </location>
</feature>
<feature type="compositionally biased region" description="Basic and acidic residues" evidence="1">
    <location>
        <begin position="35"/>
        <end position="49"/>
    </location>
</feature>
<feature type="domain" description="DUF4378" evidence="2">
    <location>
        <begin position="782"/>
        <end position="903"/>
    </location>
</feature>
<feature type="compositionally biased region" description="Basic and acidic residues" evidence="1">
    <location>
        <begin position="60"/>
        <end position="77"/>
    </location>
</feature>
<feature type="compositionally biased region" description="Basic and acidic residues" evidence="1">
    <location>
        <begin position="501"/>
        <end position="517"/>
    </location>
</feature>
<feature type="compositionally biased region" description="Basic and acidic residues" evidence="1">
    <location>
        <begin position="269"/>
        <end position="283"/>
    </location>
</feature>
<evidence type="ECO:0000259" key="2">
    <source>
        <dbReference type="Pfam" id="PF14309"/>
    </source>
</evidence>
<name>A0ABC8TTI1_9AQUA</name>
<feature type="region of interest" description="Disordered" evidence="1">
    <location>
        <begin position="490"/>
        <end position="641"/>
    </location>
</feature>
<reference evidence="3 4" key="1">
    <citation type="submission" date="2024-02" db="EMBL/GenBank/DDBJ databases">
        <authorList>
            <person name="Vignale AGUSTIN F."/>
            <person name="Sosa J E."/>
            <person name="Modenutti C."/>
        </authorList>
    </citation>
    <scope>NUCLEOTIDE SEQUENCE [LARGE SCALE GENOMIC DNA]</scope>
</reference>
<evidence type="ECO:0000313" key="4">
    <source>
        <dbReference type="Proteomes" id="UP001642360"/>
    </source>
</evidence>